<dbReference type="Gene3D" id="2.40.50.200">
    <property type="entry name" value="Bacterial OB-fold"/>
    <property type="match status" value="1"/>
</dbReference>
<reference evidence="2 3" key="1">
    <citation type="journal article" date="2004" name="Nucleic Acids Res.">
        <title>Unique features revealed by the genome sequence of Acinetobacter sp. ADP1, a versatile and naturally transformation competent bacterium.</title>
        <authorList>
            <person name="Barbe V."/>
            <person name="Vallenet D."/>
            <person name="Fonknechten N."/>
            <person name="Kreimeyer A."/>
            <person name="Oztas S."/>
            <person name="Labarre L."/>
            <person name="Cruveiller S."/>
            <person name="Robert C."/>
            <person name="Duprat S."/>
            <person name="Wincker P."/>
            <person name="Ornston L.N."/>
            <person name="Weissenbach J."/>
            <person name="Marliere P."/>
            <person name="Cohen G.N."/>
            <person name="Medigue C."/>
        </authorList>
    </citation>
    <scope>NUCLEOTIDE SEQUENCE [LARGE SCALE GENOMIC DNA]</scope>
    <source>
        <strain evidence="3">ATCC 33305 / BD413 / ADP1</strain>
    </source>
</reference>
<dbReference type="EMBL" id="CR543861">
    <property type="protein sequence ID" value="CAG69033.1"/>
    <property type="molecule type" value="Genomic_DNA"/>
</dbReference>
<gene>
    <name evidence="2" type="ordered locus">ACIAD2240</name>
</gene>
<dbReference type="KEGG" id="aci:ACIAD2240"/>
<dbReference type="STRING" id="202950.GCA_001485005_00156"/>
<organism evidence="2 3">
    <name type="scientific">Acinetobacter baylyi (strain ATCC 33305 / BD413 / ADP1)</name>
    <dbReference type="NCBI Taxonomy" id="62977"/>
    <lineage>
        <taxon>Bacteria</taxon>
        <taxon>Pseudomonadati</taxon>
        <taxon>Pseudomonadota</taxon>
        <taxon>Gammaproteobacteria</taxon>
        <taxon>Moraxellales</taxon>
        <taxon>Moraxellaceae</taxon>
        <taxon>Acinetobacter</taxon>
    </lineage>
</organism>
<dbReference type="Proteomes" id="UP000000430">
    <property type="component" value="Chromosome"/>
</dbReference>
<evidence type="ECO:0000313" key="3">
    <source>
        <dbReference type="Proteomes" id="UP000000430"/>
    </source>
</evidence>
<dbReference type="AlphaFoldDB" id="Q6FA80"/>
<accession>Q6FA80</accession>
<dbReference type="PANTHER" id="PTHR36571:SF1">
    <property type="entry name" value="PROTEIN YGIW"/>
    <property type="match status" value="1"/>
</dbReference>
<dbReference type="InterPro" id="IPR036700">
    <property type="entry name" value="BOBF_sf"/>
</dbReference>
<evidence type="ECO:0000256" key="1">
    <source>
        <dbReference type="ARBA" id="ARBA00022729"/>
    </source>
</evidence>
<dbReference type="InterPro" id="IPR005220">
    <property type="entry name" value="CarO-like"/>
</dbReference>
<dbReference type="HOGENOM" id="CLU_118907_1_1_6"/>
<name>Q6FA80_ACIAD</name>
<proteinExistence type="predicted"/>
<dbReference type="eggNOG" id="COG3111">
    <property type="taxonomic scope" value="Bacteria"/>
</dbReference>
<sequence>MFDQRGTAMRRLAALVLTSGLTITGLSYAQPVNQSALIPTTSVSVKDALTFKDNTPVKLQGQVVKSLGDEKYQFRDKTGVITVDIDDELWQGRPVSPTTYITLIGEVDIDYKPMKRVEIEADQIQF</sequence>
<keyword evidence="1" id="KW-0732">Signal</keyword>
<evidence type="ECO:0000313" key="2">
    <source>
        <dbReference type="EMBL" id="CAG69033.1"/>
    </source>
</evidence>
<dbReference type="PANTHER" id="PTHR36571">
    <property type="entry name" value="PROTEIN YGIW"/>
    <property type="match status" value="1"/>
</dbReference>
<protein>
    <submittedName>
        <fullName evidence="2">Uncharacterized protein</fullName>
    </submittedName>
</protein>
<dbReference type="Pfam" id="PF04076">
    <property type="entry name" value="BOF"/>
    <property type="match status" value="1"/>
</dbReference>
<dbReference type="SUPFAM" id="SSF101756">
    <property type="entry name" value="Hypothetical protein YgiW"/>
    <property type="match status" value="1"/>
</dbReference>
<dbReference type="NCBIfam" id="NF033674">
    <property type="entry name" value="stress_OB_fold"/>
    <property type="match status" value="1"/>
</dbReference>